<evidence type="ECO:0000313" key="2">
    <source>
        <dbReference type="EMBL" id="GAA3996707.1"/>
    </source>
</evidence>
<evidence type="ECO:0000256" key="1">
    <source>
        <dbReference type="SAM" id="SignalP"/>
    </source>
</evidence>
<protein>
    <recommendedName>
        <fullName evidence="4">Carboxypeptidase regulatory-like domain-containing protein</fullName>
    </recommendedName>
</protein>
<dbReference type="SUPFAM" id="SSF49464">
    <property type="entry name" value="Carboxypeptidase regulatory domain-like"/>
    <property type="match status" value="1"/>
</dbReference>
<accession>A0ABP7RFE6</accession>
<dbReference type="InterPro" id="IPR008969">
    <property type="entry name" value="CarboxyPept-like_regulatory"/>
</dbReference>
<gene>
    <name evidence="2" type="ORF">GCM10022408_04160</name>
</gene>
<feature type="signal peptide" evidence="1">
    <location>
        <begin position="1"/>
        <end position="21"/>
    </location>
</feature>
<reference evidence="3" key="1">
    <citation type="journal article" date="2019" name="Int. J. Syst. Evol. Microbiol.">
        <title>The Global Catalogue of Microorganisms (GCM) 10K type strain sequencing project: providing services to taxonomists for standard genome sequencing and annotation.</title>
        <authorList>
            <consortium name="The Broad Institute Genomics Platform"/>
            <consortium name="The Broad Institute Genome Sequencing Center for Infectious Disease"/>
            <person name="Wu L."/>
            <person name="Ma J."/>
        </authorList>
    </citation>
    <scope>NUCLEOTIDE SEQUENCE [LARGE SCALE GENOMIC DNA]</scope>
    <source>
        <strain evidence="3">JCM 17224</strain>
    </source>
</reference>
<keyword evidence="1" id="KW-0732">Signal</keyword>
<evidence type="ECO:0008006" key="4">
    <source>
        <dbReference type="Google" id="ProtNLM"/>
    </source>
</evidence>
<name>A0ABP7RFE6_9BACT</name>
<organism evidence="2 3">
    <name type="scientific">Hymenobacter fastidiosus</name>
    <dbReference type="NCBI Taxonomy" id="486264"/>
    <lineage>
        <taxon>Bacteria</taxon>
        <taxon>Pseudomonadati</taxon>
        <taxon>Bacteroidota</taxon>
        <taxon>Cytophagia</taxon>
        <taxon>Cytophagales</taxon>
        <taxon>Hymenobacteraceae</taxon>
        <taxon>Hymenobacter</taxon>
    </lineage>
</organism>
<keyword evidence="3" id="KW-1185">Reference proteome</keyword>
<evidence type="ECO:0000313" key="3">
    <source>
        <dbReference type="Proteomes" id="UP001500567"/>
    </source>
</evidence>
<feature type="chain" id="PRO_5045078742" description="Carboxypeptidase regulatory-like domain-containing protein" evidence="1">
    <location>
        <begin position="22"/>
        <end position="152"/>
    </location>
</feature>
<dbReference type="Proteomes" id="UP001500567">
    <property type="component" value="Unassembled WGS sequence"/>
</dbReference>
<comment type="caution">
    <text evidence="2">The sequence shown here is derived from an EMBL/GenBank/DDBJ whole genome shotgun (WGS) entry which is preliminary data.</text>
</comment>
<dbReference type="EMBL" id="BAABDJ010000002">
    <property type="protein sequence ID" value="GAA3996707.1"/>
    <property type="molecule type" value="Genomic_DNA"/>
</dbReference>
<sequence length="152" mass="16273">MKNILYSSLILLGLLPLSATAQTDQTSSGRQLPPKSIAALTITATSGIAPGENSGRLFVGTVLNEKGRPLAGVLVSVGPGKDQVTVTNAEGTYMLHSSAAKPLLQLRYAGYEDAELRLSNPQPVTFNLEPISDYKRQLRKQSKAAVKAFYNK</sequence>
<dbReference type="RefSeq" id="WP_345070647.1">
    <property type="nucleotide sequence ID" value="NZ_BAABDJ010000002.1"/>
</dbReference>
<dbReference type="Gene3D" id="2.60.40.1120">
    <property type="entry name" value="Carboxypeptidase-like, regulatory domain"/>
    <property type="match status" value="1"/>
</dbReference>
<proteinExistence type="predicted"/>
<dbReference type="Pfam" id="PF13620">
    <property type="entry name" value="CarboxypepD_reg"/>
    <property type="match status" value="1"/>
</dbReference>